<dbReference type="PROSITE" id="PS50801">
    <property type="entry name" value="STAS"/>
    <property type="match status" value="1"/>
</dbReference>
<feature type="domain" description="STAS" evidence="1">
    <location>
        <begin position="8"/>
        <end position="100"/>
    </location>
</feature>
<organism evidence="2 3">
    <name type="scientific">Saccharothrix yanglingensis</name>
    <dbReference type="NCBI Taxonomy" id="659496"/>
    <lineage>
        <taxon>Bacteria</taxon>
        <taxon>Bacillati</taxon>
        <taxon>Actinomycetota</taxon>
        <taxon>Actinomycetes</taxon>
        <taxon>Pseudonocardiales</taxon>
        <taxon>Pseudonocardiaceae</taxon>
        <taxon>Saccharothrix</taxon>
    </lineage>
</organism>
<dbReference type="Proteomes" id="UP001225605">
    <property type="component" value="Unassembled WGS sequence"/>
</dbReference>
<keyword evidence="3" id="KW-1185">Reference proteome</keyword>
<dbReference type="InterPro" id="IPR036513">
    <property type="entry name" value="STAS_dom_sf"/>
</dbReference>
<dbReference type="InterPro" id="IPR002645">
    <property type="entry name" value="STAS_dom"/>
</dbReference>
<accession>A0ABU0X7Z5</accession>
<dbReference type="RefSeq" id="WP_306749887.1">
    <property type="nucleotide sequence ID" value="NZ_NSDM01000017.1"/>
</dbReference>
<reference evidence="2 3" key="1">
    <citation type="submission" date="2017-06" db="EMBL/GenBank/DDBJ databases">
        <title>Cultured bacterium strain Saccharothrix yanglingensis Hhs.015.</title>
        <authorList>
            <person name="Xia Y."/>
        </authorList>
    </citation>
    <scope>NUCLEOTIDE SEQUENCE [LARGE SCALE GENOMIC DNA]</scope>
    <source>
        <strain evidence="2 3">Hhs.015</strain>
    </source>
</reference>
<protein>
    <submittedName>
        <fullName evidence="2">Anti-anti-sigma factor</fullName>
    </submittedName>
</protein>
<evidence type="ECO:0000313" key="2">
    <source>
        <dbReference type="EMBL" id="MDQ2588245.1"/>
    </source>
</evidence>
<name>A0ABU0X7Z5_9PSEU</name>
<proteinExistence type="predicted"/>
<dbReference type="SUPFAM" id="SSF52091">
    <property type="entry name" value="SpoIIaa-like"/>
    <property type="match status" value="1"/>
</dbReference>
<dbReference type="CDD" id="cd07043">
    <property type="entry name" value="STAS_anti-anti-sigma_factors"/>
    <property type="match status" value="1"/>
</dbReference>
<dbReference type="Pfam" id="PF13466">
    <property type="entry name" value="STAS_2"/>
    <property type="match status" value="1"/>
</dbReference>
<dbReference type="EMBL" id="NSDM01000017">
    <property type="protein sequence ID" value="MDQ2588245.1"/>
    <property type="molecule type" value="Genomic_DNA"/>
</dbReference>
<comment type="caution">
    <text evidence="2">The sequence shown here is derived from an EMBL/GenBank/DDBJ whole genome shotgun (WGS) entry which is preliminary data.</text>
</comment>
<evidence type="ECO:0000313" key="3">
    <source>
        <dbReference type="Proteomes" id="UP001225605"/>
    </source>
</evidence>
<sequence length="119" mass="12921">MSSPRPLTSTPATVDPHTVRVVLSGDLSYDNGDDLVRVVDTAFAGGEVRHLHLDCADVGFCDSYGLATLLSVQRRATAAGVALSLDNRPVMLERLLRRTNTLHHLTGGARPERKERSDN</sequence>
<dbReference type="InterPro" id="IPR058548">
    <property type="entry name" value="MlaB-like_STAS"/>
</dbReference>
<dbReference type="Gene3D" id="3.30.750.24">
    <property type="entry name" value="STAS domain"/>
    <property type="match status" value="1"/>
</dbReference>
<gene>
    <name evidence="2" type="ORF">CKY47_30625</name>
</gene>
<evidence type="ECO:0000259" key="1">
    <source>
        <dbReference type="PROSITE" id="PS50801"/>
    </source>
</evidence>